<evidence type="ECO:0000259" key="1">
    <source>
        <dbReference type="Pfam" id="PF05448"/>
    </source>
</evidence>
<dbReference type="InterPro" id="IPR029058">
    <property type="entry name" value="AB_hydrolase_fold"/>
</dbReference>
<dbReference type="RefSeq" id="WP_419192691.1">
    <property type="nucleotide sequence ID" value="NZ_CP036279.1"/>
</dbReference>
<dbReference type="Proteomes" id="UP000317093">
    <property type="component" value="Chromosome"/>
</dbReference>
<gene>
    <name evidence="2" type="ORF">Pan216_38460</name>
</gene>
<dbReference type="SUPFAM" id="SSF53474">
    <property type="entry name" value="alpha/beta-Hydrolases"/>
    <property type="match status" value="1"/>
</dbReference>
<proteinExistence type="predicted"/>
<dbReference type="InterPro" id="IPR008391">
    <property type="entry name" value="AXE1_dom"/>
</dbReference>
<dbReference type="PANTHER" id="PTHR22946">
    <property type="entry name" value="DIENELACTONE HYDROLASE DOMAIN-CONTAINING PROTEIN-RELATED"/>
    <property type="match status" value="1"/>
</dbReference>
<accession>A0A518B7N5</accession>
<dbReference type="EMBL" id="CP036279">
    <property type="protein sequence ID" value="QDU62972.1"/>
    <property type="molecule type" value="Genomic_DNA"/>
</dbReference>
<organism evidence="2 3">
    <name type="scientific">Kolteria novifilia</name>
    <dbReference type="NCBI Taxonomy" id="2527975"/>
    <lineage>
        <taxon>Bacteria</taxon>
        <taxon>Pseudomonadati</taxon>
        <taxon>Planctomycetota</taxon>
        <taxon>Planctomycetia</taxon>
        <taxon>Kolteriales</taxon>
        <taxon>Kolteriaceae</taxon>
        <taxon>Kolteria</taxon>
    </lineage>
</organism>
<protein>
    <submittedName>
        <fullName evidence="2">Acetyl xylan esterase (AXE1)</fullName>
    </submittedName>
</protein>
<feature type="domain" description="Acetyl xylan esterase" evidence="1">
    <location>
        <begin position="113"/>
        <end position="258"/>
    </location>
</feature>
<reference evidence="2 3" key="1">
    <citation type="submission" date="2019-02" db="EMBL/GenBank/DDBJ databases">
        <title>Deep-cultivation of Planctomycetes and their phenomic and genomic characterization uncovers novel biology.</title>
        <authorList>
            <person name="Wiegand S."/>
            <person name="Jogler M."/>
            <person name="Boedeker C."/>
            <person name="Pinto D."/>
            <person name="Vollmers J."/>
            <person name="Rivas-Marin E."/>
            <person name="Kohn T."/>
            <person name="Peeters S.H."/>
            <person name="Heuer A."/>
            <person name="Rast P."/>
            <person name="Oberbeckmann S."/>
            <person name="Bunk B."/>
            <person name="Jeske O."/>
            <person name="Meyerdierks A."/>
            <person name="Storesund J.E."/>
            <person name="Kallscheuer N."/>
            <person name="Luecker S."/>
            <person name="Lage O.M."/>
            <person name="Pohl T."/>
            <person name="Merkel B.J."/>
            <person name="Hornburger P."/>
            <person name="Mueller R.-W."/>
            <person name="Bruemmer F."/>
            <person name="Labrenz M."/>
            <person name="Spormann A.M."/>
            <person name="Op den Camp H."/>
            <person name="Overmann J."/>
            <person name="Amann R."/>
            <person name="Jetten M.S.M."/>
            <person name="Mascher T."/>
            <person name="Medema M.H."/>
            <person name="Devos D.P."/>
            <person name="Kaster A.-K."/>
            <person name="Ovreas L."/>
            <person name="Rohde M."/>
            <person name="Galperin M.Y."/>
            <person name="Jogler C."/>
        </authorList>
    </citation>
    <scope>NUCLEOTIDE SEQUENCE [LARGE SCALE GENOMIC DNA]</scope>
    <source>
        <strain evidence="2 3">Pan216</strain>
    </source>
</reference>
<name>A0A518B7N5_9BACT</name>
<evidence type="ECO:0000313" key="2">
    <source>
        <dbReference type="EMBL" id="QDU62972.1"/>
    </source>
</evidence>
<dbReference type="PROSITE" id="PS51318">
    <property type="entry name" value="TAT"/>
    <property type="match status" value="1"/>
</dbReference>
<dbReference type="InterPro" id="IPR050261">
    <property type="entry name" value="FrsA_esterase"/>
</dbReference>
<dbReference type="KEGG" id="knv:Pan216_38460"/>
<dbReference type="PANTHER" id="PTHR22946:SF8">
    <property type="entry name" value="ACETYL XYLAN ESTERASE DOMAIN-CONTAINING PROTEIN"/>
    <property type="match status" value="1"/>
</dbReference>
<sequence>MTDLARRSRRRWLRMATLGGASLVVANAVSEEVDWLREVTRFQGNRSGQPSLRPLLKTSDGKPIDSLAAWLPERERLQKAWLEFLGPMPTNRPPVDLEILSEETLPGCTRQLVRYTGEPGQRVEGYLIRPGGRGPHPGVVVLHSTTADTIKQPAGLAGPPEKHLGLLLARRGMVTFSPRCFLWEGGTDLPRAVKRFHQRHPKTLGMHKMLYDAQRGVDVLASLDDVDSRRLGATGHSLGAKETLYLAALDDRIKAAVASEGGVGLGATNWDAPWYLGDAIHQPGFPRDHHELLALVAPRALLIVGGEKGRGAADGDRSWPYVEAALPVYALYGKPARIGLYNHRQGHALPPEAVRRLTQWLEVYLDPSNTT</sequence>
<keyword evidence="3" id="KW-1185">Reference proteome</keyword>
<dbReference type="AlphaFoldDB" id="A0A518B7N5"/>
<dbReference type="InterPro" id="IPR006311">
    <property type="entry name" value="TAT_signal"/>
</dbReference>
<dbReference type="Gene3D" id="3.40.50.1820">
    <property type="entry name" value="alpha/beta hydrolase"/>
    <property type="match status" value="1"/>
</dbReference>
<dbReference type="Pfam" id="PF05448">
    <property type="entry name" value="AXE1"/>
    <property type="match status" value="1"/>
</dbReference>
<evidence type="ECO:0000313" key="3">
    <source>
        <dbReference type="Proteomes" id="UP000317093"/>
    </source>
</evidence>